<dbReference type="RefSeq" id="WP_005554186.1">
    <property type="nucleotide sequence ID" value="NZ_AOIB01000014.1"/>
</dbReference>
<dbReference type="Gene3D" id="1.10.600.10">
    <property type="entry name" value="Farnesyl Diphosphate Synthase"/>
    <property type="match status" value="1"/>
</dbReference>
<dbReference type="OrthoDB" id="205748at2157"/>
<proteinExistence type="predicted"/>
<dbReference type="SUPFAM" id="SSF48576">
    <property type="entry name" value="Terpenoid synthases"/>
    <property type="match status" value="1"/>
</dbReference>
<dbReference type="STRING" id="1227497.C491_04806"/>
<comment type="caution">
    <text evidence="1">The sequence shown here is derived from an EMBL/GenBank/DDBJ whole genome shotgun (WGS) entry which is preliminary data.</text>
</comment>
<organism evidence="1 2">
    <name type="scientific">Natronococcus amylolyticus DSM 10524</name>
    <dbReference type="NCBI Taxonomy" id="1227497"/>
    <lineage>
        <taxon>Archaea</taxon>
        <taxon>Methanobacteriati</taxon>
        <taxon>Methanobacteriota</taxon>
        <taxon>Stenosarchaea group</taxon>
        <taxon>Halobacteria</taxon>
        <taxon>Halobacteriales</taxon>
        <taxon>Natrialbaceae</taxon>
        <taxon>Natronococcus</taxon>
    </lineage>
</organism>
<dbReference type="EMBL" id="AOIB01000014">
    <property type="protein sequence ID" value="ELY59659.1"/>
    <property type="molecule type" value="Genomic_DNA"/>
</dbReference>
<reference evidence="1 2" key="1">
    <citation type="journal article" date="2014" name="PLoS Genet.">
        <title>Phylogenetically driven sequencing of extremely halophilic archaea reveals strategies for static and dynamic osmo-response.</title>
        <authorList>
            <person name="Becker E.A."/>
            <person name="Seitzer P.M."/>
            <person name="Tritt A."/>
            <person name="Larsen D."/>
            <person name="Krusor M."/>
            <person name="Yao A.I."/>
            <person name="Wu D."/>
            <person name="Madern D."/>
            <person name="Eisen J.A."/>
            <person name="Darling A.E."/>
            <person name="Facciotti M.T."/>
        </authorList>
    </citation>
    <scope>NUCLEOTIDE SEQUENCE [LARGE SCALE GENOMIC DNA]</scope>
    <source>
        <strain evidence="1 2">DSM 10524</strain>
    </source>
</reference>
<keyword evidence="2" id="KW-1185">Reference proteome</keyword>
<dbReference type="AlphaFoldDB" id="L9XD67"/>
<sequence length="253" mass="27627">MRRTIARRRAAIEDALRTHLPEAGAFDRSPEELLELGRPRTRGQVFLAMADGLGDERPLEELVPIAASLELVSLQVRLHRSAAEYGRRTGHKPTDDVLLGDLLESKAFALTARFDAEPALVERCLETLAEATRAVQEGEASLASEPQSSVLETDAVRRIGSLTGCAVELAALLADVEPRRELARHGNTLGYCARSRRPGNGVSTDRRHCPTDRSRWLEPIVECCPPDSKAAVRTQLSAVLEASIDREPADPIA</sequence>
<accession>L9XD67</accession>
<dbReference type="InterPro" id="IPR008949">
    <property type="entry name" value="Isoprenoid_synthase_dom_sf"/>
</dbReference>
<gene>
    <name evidence="1" type="ORF">C491_04806</name>
</gene>
<name>L9XD67_9EURY</name>
<dbReference type="eggNOG" id="arCOG01727">
    <property type="taxonomic scope" value="Archaea"/>
</dbReference>
<protein>
    <submittedName>
        <fullName evidence="1">Polyprenyl synthetase</fullName>
    </submittedName>
</protein>
<evidence type="ECO:0000313" key="2">
    <source>
        <dbReference type="Proteomes" id="UP000011688"/>
    </source>
</evidence>
<evidence type="ECO:0000313" key="1">
    <source>
        <dbReference type="EMBL" id="ELY59659.1"/>
    </source>
</evidence>
<dbReference type="Proteomes" id="UP000011688">
    <property type="component" value="Unassembled WGS sequence"/>
</dbReference>